<dbReference type="AlphaFoldDB" id="A0A1H3M0Q3"/>
<sequence>MRRTAALVGLSLMLLAAGCARPGTAPAAPAPSADERADAFARHATEVAETWRTAVGADKWRRGYVPLQDRTVLTADPGFTNDTKQAFLQGWYRDGIPLPAGKPADGTVRFPDGTLTVPLVSARDAYRELDQGDPPPCARPARPAPTGADPNGAVSSGPDTACIPLTVTGAKLGTATVLTSRGTATVPAWIFTIEELKAPIARLAVAPTAITAMPTPPERSGQLPEELVAAQDLTAAEGAKLTYRLGVGACDKDIERLVQEHDDVVVVGGSVRRSQEMCTQQLLLHPVTVTLDRPLGARAVLDVATGRPLLLTTAR</sequence>
<dbReference type="EMBL" id="FNPH01000003">
    <property type="protein sequence ID" value="SDY70146.1"/>
    <property type="molecule type" value="Genomic_DNA"/>
</dbReference>
<feature type="compositionally biased region" description="Low complexity" evidence="1">
    <location>
        <begin position="139"/>
        <end position="150"/>
    </location>
</feature>
<accession>A0A1H3M0Q3</accession>
<dbReference type="STRING" id="405436.SAMN05444365_103178"/>
<feature type="region of interest" description="Disordered" evidence="1">
    <location>
        <begin position="128"/>
        <end position="155"/>
    </location>
</feature>
<dbReference type="Proteomes" id="UP000242415">
    <property type="component" value="Unassembled WGS sequence"/>
</dbReference>
<evidence type="ECO:0008006" key="5">
    <source>
        <dbReference type="Google" id="ProtNLM"/>
    </source>
</evidence>
<feature type="signal peptide" evidence="2">
    <location>
        <begin position="1"/>
        <end position="27"/>
    </location>
</feature>
<name>A0A1H3M0Q3_9ACTN</name>
<evidence type="ECO:0000313" key="4">
    <source>
        <dbReference type="Proteomes" id="UP000242415"/>
    </source>
</evidence>
<evidence type="ECO:0000256" key="2">
    <source>
        <dbReference type="SAM" id="SignalP"/>
    </source>
</evidence>
<gene>
    <name evidence="3" type="ORF">SAMN05444365_103178</name>
</gene>
<dbReference type="PROSITE" id="PS51257">
    <property type="entry name" value="PROKAR_LIPOPROTEIN"/>
    <property type="match status" value="1"/>
</dbReference>
<reference evidence="4" key="1">
    <citation type="submission" date="2016-10" db="EMBL/GenBank/DDBJ databases">
        <authorList>
            <person name="Varghese N."/>
            <person name="Submissions S."/>
        </authorList>
    </citation>
    <scope>NUCLEOTIDE SEQUENCE [LARGE SCALE GENOMIC DNA]</scope>
    <source>
        <strain evidence="4">DSM 45245</strain>
    </source>
</reference>
<protein>
    <recommendedName>
        <fullName evidence="5">Lipoprotein</fullName>
    </recommendedName>
</protein>
<dbReference type="RefSeq" id="WP_091554967.1">
    <property type="nucleotide sequence ID" value="NZ_FNPH01000003.1"/>
</dbReference>
<organism evidence="3 4">
    <name type="scientific">Micromonospora pattaloongensis</name>
    <dbReference type="NCBI Taxonomy" id="405436"/>
    <lineage>
        <taxon>Bacteria</taxon>
        <taxon>Bacillati</taxon>
        <taxon>Actinomycetota</taxon>
        <taxon>Actinomycetes</taxon>
        <taxon>Micromonosporales</taxon>
        <taxon>Micromonosporaceae</taxon>
        <taxon>Micromonospora</taxon>
    </lineage>
</organism>
<evidence type="ECO:0000256" key="1">
    <source>
        <dbReference type="SAM" id="MobiDB-lite"/>
    </source>
</evidence>
<feature type="chain" id="PRO_5017415586" description="Lipoprotein" evidence="2">
    <location>
        <begin position="28"/>
        <end position="315"/>
    </location>
</feature>
<evidence type="ECO:0000313" key="3">
    <source>
        <dbReference type="EMBL" id="SDY70146.1"/>
    </source>
</evidence>
<proteinExistence type="predicted"/>
<keyword evidence="4" id="KW-1185">Reference proteome</keyword>
<dbReference type="OrthoDB" id="4307068at2"/>
<keyword evidence="2" id="KW-0732">Signal</keyword>